<feature type="domain" description="Cyclin-like" evidence="4">
    <location>
        <begin position="230"/>
        <end position="329"/>
    </location>
</feature>
<feature type="domain" description="Cyclin C-terminal" evidence="5">
    <location>
        <begin position="226"/>
        <end position="362"/>
    </location>
</feature>
<dbReference type="Gene3D" id="1.10.472.10">
    <property type="entry name" value="Cyclin-like"/>
    <property type="match status" value="2"/>
</dbReference>
<protein>
    <submittedName>
        <fullName evidence="6">Cyclin-j-like protein</fullName>
    </submittedName>
</protein>
<evidence type="ECO:0000256" key="1">
    <source>
        <dbReference type="ARBA" id="ARBA00023127"/>
    </source>
</evidence>
<reference evidence="6 7" key="1">
    <citation type="submission" date="2014-06" db="EMBL/GenBank/DDBJ databases">
        <authorList>
            <person name="Swart Estienne"/>
        </authorList>
    </citation>
    <scope>NUCLEOTIDE SEQUENCE [LARGE SCALE GENOMIC DNA]</scope>
    <source>
        <strain evidence="6 7">130c</strain>
    </source>
</reference>
<dbReference type="CDD" id="cd20529">
    <property type="entry name" value="CYCLIN_CCNJ-like_rpt2"/>
    <property type="match status" value="1"/>
</dbReference>
<dbReference type="InterPro" id="IPR013763">
    <property type="entry name" value="Cyclin-like_dom"/>
</dbReference>
<feature type="compositionally biased region" description="Basic and acidic residues" evidence="3">
    <location>
        <begin position="481"/>
        <end position="494"/>
    </location>
</feature>
<comment type="similarity">
    <text evidence="2">Belongs to the cyclin family.</text>
</comment>
<sequence length="533" mass="61424">MAFSFSASKQSMPHDILQIESLQLSQQDLQDPDQIPPHMNGLSVCCYAPLFYNHYHFTCSECSTLFNQRGVMTLKEEEEYCETDISPFEQYREMLSREQYQIQSERVKGFYKYQPHSSFVSDGHRTRLVQKLLAFGRRLHQSDTTVQLAIKLMDRVFSVCPDIAAQSYDLIANGCLMLAAKFEELDQNIPMLFDLQIANKFKITYHQLKGVEAELLVLLDFDFMALTPIHFLKHLHATGLLISSDQKLTGIEITEKTLFKVKEYAFQFCEAACEHYELIMKFQPSMVAAVCLYMARKCCQLESTWNSSMEDYVGYKLSEMQSCIKQFEKELGVLVQYVIDNFREGDAMKFNKFKSVSRKVKEQNINLKVFEQHMRLRGIINPYHDCAINKIAEKHAQQIQKPSKLVDSLTLHELEPEVENNYENFAHTPRSLFSEQINGSTATSQASSQSLINLDVAKGKDSQTSQQRTGGKSGKHKKQRSIYEKENNCQRTGGIDKEDSQILITVAQNIKEDQQLKTNLVNHKKNQRNTLIR</sequence>
<dbReference type="AlphaFoldDB" id="A0A078AZF4"/>
<keyword evidence="1 2" id="KW-0195">Cyclin</keyword>
<evidence type="ECO:0000313" key="6">
    <source>
        <dbReference type="EMBL" id="CDW87491.1"/>
    </source>
</evidence>
<accession>A0A078AZF4</accession>
<dbReference type="Proteomes" id="UP000039865">
    <property type="component" value="Unassembled WGS sequence"/>
</dbReference>
<dbReference type="InterPro" id="IPR039361">
    <property type="entry name" value="Cyclin"/>
</dbReference>
<dbReference type="PANTHER" id="PTHR10177">
    <property type="entry name" value="CYCLINS"/>
    <property type="match status" value="1"/>
</dbReference>
<gene>
    <name evidence="6" type="primary">Contig9392.g10037</name>
    <name evidence="6" type="ORF">STYLEM_16596</name>
</gene>
<proteinExistence type="inferred from homology"/>
<dbReference type="SMART" id="SM00385">
    <property type="entry name" value="CYCLIN"/>
    <property type="match status" value="2"/>
</dbReference>
<dbReference type="Pfam" id="PF02984">
    <property type="entry name" value="Cyclin_C"/>
    <property type="match status" value="1"/>
</dbReference>
<feature type="region of interest" description="Disordered" evidence="3">
    <location>
        <begin position="458"/>
        <end position="494"/>
    </location>
</feature>
<evidence type="ECO:0000256" key="3">
    <source>
        <dbReference type="SAM" id="MobiDB-lite"/>
    </source>
</evidence>
<dbReference type="EMBL" id="CCKQ01015662">
    <property type="protein sequence ID" value="CDW87491.1"/>
    <property type="molecule type" value="Genomic_DNA"/>
</dbReference>
<dbReference type="InterPro" id="IPR006671">
    <property type="entry name" value="Cyclin_N"/>
</dbReference>
<dbReference type="InterPro" id="IPR004367">
    <property type="entry name" value="Cyclin_C-dom"/>
</dbReference>
<dbReference type="Pfam" id="PF00134">
    <property type="entry name" value="Cyclin_N"/>
    <property type="match status" value="1"/>
</dbReference>
<dbReference type="InParanoid" id="A0A078AZF4"/>
<evidence type="ECO:0000259" key="4">
    <source>
        <dbReference type="SMART" id="SM00385"/>
    </source>
</evidence>
<evidence type="ECO:0000256" key="2">
    <source>
        <dbReference type="RuleBase" id="RU000383"/>
    </source>
</evidence>
<name>A0A078AZF4_STYLE</name>
<dbReference type="SMART" id="SM01332">
    <property type="entry name" value="Cyclin_C"/>
    <property type="match status" value="1"/>
</dbReference>
<evidence type="ECO:0000313" key="7">
    <source>
        <dbReference type="Proteomes" id="UP000039865"/>
    </source>
</evidence>
<organism evidence="6 7">
    <name type="scientific">Stylonychia lemnae</name>
    <name type="common">Ciliate</name>
    <dbReference type="NCBI Taxonomy" id="5949"/>
    <lineage>
        <taxon>Eukaryota</taxon>
        <taxon>Sar</taxon>
        <taxon>Alveolata</taxon>
        <taxon>Ciliophora</taxon>
        <taxon>Intramacronucleata</taxon>
        <taxon>Spirotrichea</taxon>
        <taxon>Stichotrichia</taxon>
        <taxon>Sporadotrichida</taxon>
        <taxon>Oxytrichidae</taxon>
        <taxon>Stylonychinae</taxon>
        <taxon>Stylonychia</taxon>
    </lineage>
</organism>
<feature type="domain" description="Cyclin-like" evidence="4">
    <location>
        <begin position="130"/>
        <end position="217"/>
    </location>
</feature>
<evidence type="ECO:0000259" key="5">
    <source>
        <dbReference type="SMART" id="SM01332"/>
    </source>
</evidence>
<dbReference type="OrthoDB" id="285802at2759"/>
<dbReference type="InterPro" id="IPR036915">
    <property type="entry name" value="Cyclin-like_sf"/>
</dbReference>
<keyword evidence="7" id="KW-1185">Reference proteome</keyword>
<dbReference type="SUPFAM" id="SSF47954">
    <property type="entry name" value="Cyclin-like"/>
    <property type="match status" value="2"/>
</dbReference>